<dbReference type="Pfam" id="PF01842">
    <property type="entry name" value="ACT"/>
    <property type="match status" value="1"/>
</dbReference>
<dbReference type="SUPFAM" id="SSF53686">
    <property type="entry name" value="Tryptophan synthase beta subunit-like PLP-dependent enzymes"/>
    <property type="match status" value="1"/>
</dbReference>
<evidence type="ECO:0000256" key="10">
    <source>
        <dbReference type="SAM" id="MobiDB-lite"/>
    </source>
</evidence>
<dbReference type="RefSeq" id="WP_344369972.1">
    <property type="nucleotide sequence ID" value="NZ_BAAAPW010000001.1"/>
</dbReference>
<feature type="domain" description="ACT" evidence="11">
    <location>
        <begin position="357"/>
        <end position="433"/>
    </location>
</feature>
<dbReference type="PANTHER" id="PTHR48078">
    <property type="entry name" value="THREONINE DEHYDRATASE, MITOCHONDRIAL-RELATED"/>
    <property type="match status" value="1"/>
</dbReference>
<gene>
    <name evidence="12" type="primary">ilvA</name>
    <name evidence="12" type="ORF">GCM10009819_10510</name>
</gene>
<evidence type="ECO:0000256" key="3">
    <source>
        <dbReference type="ARBA" id="ARBA00010869"/>
    </source>
</evidence>
<dbReference type="InterPro" id="IPR001926">
    <property type="entry name" value="TrpB-like_PALP"/>
</dbReference>
<dbReference type="PROSITE" id="PS00165">
    <property type="entry name" value="DEHYDRATASE_SER_THR"/>
    <property type="match status" value="1"/>
</dbReference>
<organism evidence="12 13">
    <name type="scientific">Agromyces tropicus</name>
    <dbReference type="NCBI Taxonomy" id="555371"/>
    <lineage>
        <taxon>Bacteria</taxon>
        <taxon>Bacillati</taxon>
        <taxon>Actinomycetota</taxon>
        <taxon>Actinomycetes</taxon>
        <taxon>Micrococcales</taxon>
        <taxon>Microbacteriaceae</taxon>
        <taxon>Agromyces</taxon>
    </lineage>
</organism>
<keyword evidence="13" id="KW-1185">Reference proteome</keyword>
<evidence type="ECO:0000313" key="12">
    <source>
        <dbReference type="EMBL" id="GAA2028738.1"/>
    </source>
</evidence>
<evidence type="ECO:0000256" key="9">
    <source>
        <dbReference type="ARBA" id="ARBA00023239"/>
    </source>
</evidence>
<keyword evidence="9" id="KW-0456">Lyase</keyword>
<sequence length="433" mass="45034">MNHALHTTTPDAPGTVLPPVPADPRIPGPVLADFEHAQRTVAAIARRTPMETSRFLGAIAGVPVHLKCENLQRTGSYKLRGAFNRMSALSADERARGVVAASAGNHAQGVAFAARELGIRATIFMPVGVALPKLEATRAYGADVVLRGDSIGETLEAAARFAAETGATIIPPFDHADVVAGQGTLGLEILEQAPDATTIVVPIGGGGLAAGIASAAKQKAAALGRTVRVIGVQAENAAPYLPSLEAGEPVQVPVVPTMADGIAVYRPGALNFEIIREAIDEVVTVTEDDIARALLVLLERAKLVVEPAGAVGVAALMTGKVVADGPVVVVLSGGNIDPLLMQRVIAHGLAASDRYLTLRIGLPDRPGQLARIAELVADANANVVEVLHTRHGAGMQISEVALQLSVETRGPEHRAEVVEVLRRAGYEPEIIEE</sequence>
<dbReference type="PANTHER" id="PTHR48078:SF6">
    <property type="entry name" value="L-THREONINE DEHYDRATASE CATABOLIC TDCB"/>
    <property type="match status" value="1"/>
</dbReference>
<reference evidence="12 13" key="1">
    <citation type="journal article" date="2019" name="Int. J. Syst. Evol. Microbiol.">
        <title>The Global Catalogue of Microorganisms (GCM) 10K type strain sequencing project: providing services to taxonomists for standard genome sequencing and annotation.</title>
        <authorList>
            <consortium name="The Broad Institute Genomics Platform"/>
            <consortium name="The Broad Institute Genome Sequencing Center for Infectious Disease"/>
            <person name="Wu L."/>
            <person name="Ma J."/>
        </authorList>
    </citation>
    <scope>NUCLEOTIDE SEQUENCE [LARGE SCALE GENOMIC DNA]</scope>
    <source>
        <strain evidence="12 13">JCM 15672</strain>
    </source>
</reference>
<dbReference type="InterPro" id="IPR005789">
    <property type="entry name" value="Thr_deHydtase_catblc"/>
</dbReference>
<evidence type="ECO:0000256" key="1">
    <source>
        <dbReference type="ARBA" id="ARBA00001933"/>
    </source>
</evidence>
<protein>
    <recommendedName>
        <fullName evidence="6">L-threonine dehydratase catabolic TdcB</fullName>
        <ecNumber evidence="5">4.3.1.19</ecNumber>
    </recommendedName>
</protein>
<comment type="similarity">
    <text evidence="3">Belongs to the serine/threonine dehydratase family.</text>
</comment>
<dbReference type="NCBIfam" id="TIGR01127">
    <property type="entry name" value="ilvA_1Cterm"/>
    <property type="match status" value="1"/>
</dbReference>
<dbReference type="InterPro" id="IPR044561">
    <property type="entry name" value="ACT_ThrD-II-like"/>
</dbReference>
<evidence type="ECO:0000256" key="2">
    <source>
        <dbReference type="ARBA" id="ARBA00004958"/>
    </source>
</evidence>
<dbReference type="InterPro" id="IPR050147">
    <property type="entry name" value="Ser/Thr_Dehydratase"/>
</dbReference>
<evidence type="ECO:0000256" key="5">
    <source>
        <dbReference type="ARBA" id="ARBA00012096"/>
    </source>
</evidence>
<dbReference type="PROSITE" id="PS51671">
    <property type="entry name" value="ACT"/>
    <property type="match status" value="1"/>
</dbReference>
<comment type="caution">
    <text evidence="12">The sequence shown here is derived from an EMBL/GenBank/DDBJ whole genome shotgun (WGS) entry which is preliminary data.</text>
</comment>
<comment type="subunit">
    <text evidence="4">In the native structure, TdcB is in a dimeric form, whereas in the TdcB-AMP complex, it exists in a tetrameric form (dimer of dimers).</text>
</comment>
<dbReference type="InterPro" id="IPR002912">
    <property type="entry name" value="ACT_dom"/>
</dbReference>
<keyword evidence="7" id="KW-0021">Allosteric enzyme</keyword>
<comment type="cofactor">
    <cofactor evidence="1">
        <name>pyridoxal 5'-phosphate</name>
        <dbReference type="ChEBI" id="CHEBI:597326"/>
    </cofactor>
</comment>
<keyword evidence="8" id="KW-0663">Pyridoxal phosphate</keyword>
<evidence type="ECO:0000259" key="11">
    <source>
        <dbReference type="PROSITE" id="PS51671"/>
    </source>
</evidence>
<dbReference type="InterPro" id="IPR000634">
    <property type="entry name" value="Ser/Thr_deHydtase_PyrdxlP-BS"/>
</dbReference>
<evidence type="ECO:0000256" key="7">
    <source>
        <dbReference type="ARBA" id="ARBA00022533"/>
    </source>
</evidence>
<dbReference type="Pfam" id="PF00291">
    <property type="entry name" value="PALP"/>
    <property type="match status" value="1"/>
</dbReference>
<dbReference type="CDD" id="cd04886">
    <property type="entry name" value="ACT_ThrD-II-like"/>
    <property type="match status" value="1"/>
</dbReference>
<dbReference type="Proteomes" id="UP001501196">
    <property type="component" value="Unassembled WGS sequence"/>
</dbReference>
<feature type="compositionally biased region" description="Polar residues" evidence="10">
    <location>
        <begin position="1"/>
        <end position="10"/>
    </location>
</feature>
<dbReference type="EMBL" id="BAAAPW010000001">
    <property type="protein sequence ID" value="GAA2028738.1"/>
    <property type="molecule type" value="Genomic_DNA"/>
</dbReference>
<evidence type="ECO:0000313" key="13">
    <source>
        <dbReference type="Proteomes" id="UP001501196"/>
    </source>
</evidence>
<accession>A0ABN2U5V6</accession>
<name>A0ABN2U5V6_9MICO</name>
<dbReference type="Gene3D" id="3.40.50.1100">
    <property type="match status" value="2"/>
</dbReference>
<comment type="pathway">
    <text evidence="2">Amino-acid degradation; L-threonine degradation via propanoate pathway; propanoate from L-threonine: step 1/4.</text>
</comment>
<feature type="region of interest" description="Disordered" evidence="10">
    <location>
        <begin position="1"/>
        <end position="22"/>
    </location>
</feature>
<dbReference type="CDD" id="cd01562">
    <property type="entry name" value="Thr-dehyd"/>
    <property type="match status" value="1"/>
</dbReference>
<proteinExistence type="inferred from homology"/>
<dbReference type="EC" id="4.3.1.19" evidence="5"/>
<evidence type="ECO:0000256" key="4">
    <source>
        <dbReference type="ARBA" id="ARBA00011447"/>
    </source>
</evidence>
<evidence type="ECO:0000256" key="6">
    <source>
        <dbReference type="ARBA" id="ARBA00022248"/>
    </source>
</evidence>
<evidence type="ECO:0000256" key="8">
    <source>
        <dbReference type="ARBA" id="ARBA00022898"/>
    </source>
</evidence>
<dbReference type="InterPro" id="IPR036052">
    <property type="entry name" value="TrpB-like_PALP_sf"/>
</dbReference>